<sequence>MQKWIGIMGIIFILTGCKMSEAPTNLMEAPANEKWINELKEQIDKDLPVNYRLLTPMSNKDKQMIWSMDFKQDNKKEAVIFYKLPNADHSVYLAVYEKNGNGWKTKSTHKFNGGDVDIVEVGDFTGNGKRELLIGISVDRESLKHVMYVFSEENEDMREIYNRNYTKLFIDDLNKNGLKDLSLVTYEKDEKLIVEFIEQFKTLSEASFDPFINSIQRIQMGRISKSLKAIVIDAGVGAHSGITYVAKFDENHYEVLPIDGKEDLFNEYVVESKDVNEDGIIEFVRTVRLKGWEDKPHGDSPLFERYIQWSESGIKPIEERYIDIEKGYYVKIPKELIGKITISDEQKESNSQKFLETSTNETWLEVHIFKRKEWFGIKGYSAAVKTASHVYAVPKQPHFEKVKAYVKPLADYQQE</sequence>
<dbReference type="EMBL" id="CP053980">
    <property type="protein sequence ID" value="QKH26811.1"/>
    <property type="molecule type" value="Genomic_DNA"/>
</dbReference>
<evidence type="ECO:0000313" key="1">
    <source>
        <dbReference type="EMBL" id="AJG77999.1"/>
    </source>
</evidence>
<dbReference type="SUPFAM" id="SSF69318">
    <property type="entry name" value="Integrin alpha N-terminal domain"/>
    <property type="match status" value="1"/>
</dbReference>
<reference evidence="2 4" key="2">
    <citation type="submission" date="2020-05" db="EMBL/GenBank/DDBJ databases">
        <title>FDA dAtabase for Regulatory Grade micrObial Sequences (FDA-ARGOS): Supporting development and validation of Infectious Disease Dx tests.</title>
        <authorList>
            <person name="Nelson B."/>
            <person name="Plummer A."/>
            <person name="Tallon L."/>
            <person name="Sadzewicz L."/>
            <person name="Zhao X."/>
            <person name="Vavikolanu K."/>
            <person name="Mehta A."/>
            <person name="Aluvathingal J."/>
            <person name="Nadendla S."/>
            <person name="Myers T."/>
            <person name="Yan Y."/>
            <person name="Sichtig H."/>
        </authorList>
    </citation>
    <scope>NUCLEOTIDE SEQUENCE [LARGE SCALE GENOMIC DNA]</scope>
    <source>
        <strain evidence="2 4">FDAARGOS_795</strain>
    </source>
</reference>
<dbReference type="Proteomes" id="UP000031876">
    <property type="component" value="Chromosome"/>
</dbReference>
<dbReference type="EMBL" id="CP009335">
    <property type="protein sequence ID" value="AJG77999.1"/>
    <property type="molecule type" value="Genomic_DNA"/>
</dbReference>
<dbReference type="RefSeq" id="WP_001174810.1">
    <property type="nucleotide sequence ID" value="NZ_CP009335.1"/>
</dbReference>
<evidence type="ECO:0008006" key="5">
    <source>
        <dbReference type="Google" id="ProtNLM"/>
    </source>
</evidence>
<reference evidence="1 3" key="1">
    <citation type="journal article" date="2015" name="Genome Announc.">
        <title>Complete genome sequences for 35 biothreat assay-relevant bacillus species.</title>
        <authorList>
            <person name="Johnson S.L."/>
            <person name="Daligault H.E."/>
            <person name="Davenport K.W."/>
            <person name="Jaissle J."/>
            <person name="Frey K.G."/>
            <person name="Ladner J.T."/>
            <person name="Broomall S.M."/>
            <person name="Bishop-Lilly K.A."/>
            <person name="Bruce D.C."/>
            <person name="Gibbons H.S."/>
            <person name="Coyne S.R."/>
            <person name="Lo C.C."/>
            <person name="Meincke L."/>
            <person name="Munk A.C."/>
            <person name="Koroleva G.I."/>
            <person name="Rosenzweig C.N."/>
            <person name="Palacios G.F."/>
            <person name="Redden C.L."/>
            <person name="Minogue T.D."/>
            <person name="Chain P.S."/>
        </authorList>
    </citation>
    <scope>NUCLEOTIDE SEQUENCE [LARGE SCALE GENOMIC DNA]</scope>
    <source>
        <strain evidence="1 3">HD1011</strain>
    </source>
</reference>
<protein>
    <recommendedName>
        <fullName evidence="5">Lipoprotein</fullName>
    </recommendedName>
</protein>
<gene>
    <name evidence="1" type="ORF">BF38_3188</name>
    <name evidence="2" type="ORF">FOC89_23620</name>
</gene>
<dbReference type="PROSITE" id="PS51257">
    <property type="entry name" value="PROKAR_LIPOPROTEIN"/>
    <property type="match status" value="1"/>
</dbReference>
<accession>A0A0B5NJM5</accession>
<dbReference type="InterPro" id="IPR028994">
    <property type="entry name" value="Integrin_alpha_N"/>
</dbReference>
<dbReference type="Proteomes" id="UP000501107">
    <property type="component" value="Chromosome"/>
</dbReference>
<evidence type="ECO:0000313" key="3">
    <source>
        <dbReference type="Proteomes" id="UP000031876"/>
    </source>
</evidence>
<evidence type="ECO:0000313" key="4">
    <source>
        <dbReference type="Proteomes" id="UP000501107"/>
    </source>
</evidence>
<name>A0A0B5NJM5_BACTU</name>
<evidence type="ECO:0000313" key="2">
    <source>
        <dbReference type="EMBL" id="QKH26811.1"/>
    </source>
</evidence>
<dbReference type="AlphaFoldDB" id="A0A0B5NJM5"/>
<dbReference type="KEGG" id="btw:BF38_3188"/>
<organism evidence="2 4">
    <name type="scientific">Bacillus thuringiensis</name>
    <dbReference type="NCBI Taxonomy" id="1428"/>
    <lineage>
        <taxon>Bacteria</taxon>
        <taxon>Bacillati</taxon>
        <taxon>Bacillota</taxon>
        <taxon>Bacilli</taxon>
        <taxon>Bacillales</taxon>
        <taxon>Bacillaceae</taxon>
        <taxon>Bacillus</taxon>
        <taxon>Bacillus cereus group</taxon>
    </lineage>
</organism>
<proteinExistence type="predicted"/>